<dbReference type="InterPro" id="IPR051324">
    <property type="entry name" value="Stress/Tellurium_Resist"/>
</dbReference>
<dbReference type="SMART" id="SM00327">
    <property type="entry name" value="VWA"/>
    <property type="match status" value="1"/>
</dbReference>
<name>A0A4Q6XY52_9SPHN</name>
<evidence type="ECO:0000313" key="5">
    <source>
        <dbReference type="Proteomes" id="UP000292085"/>
    </source>
</evidence>
<dbReference type="GO" id="GO:0046690">
    <property type="term" value="P:response to tellurium ion"/>
    <property type="evidence" value="ECO:0007669"/>
    <property type="project" value="UniProtKB-KW"/>
</dbReference>
<dbReference type="InterPro" id="IPR003325">
    <property type="entry name" value="TerD"/>
</dbReference>
<dbReference type="PROSITE" id="PS50234">
    <property type="entry name" value="VWFA"/>
    <property type="match status" value="1"/>
</dbReference>
<accession>A0A4Q6XY52</accession>
<comment type="caution">
    <text evidence="4">The sequence shown here is derived from an EMBL/GenBank/DDBJ whole genome shotgun (WGS) entry which is preliminary data.</text>
</comment>
<dbReference type="Gene3D" id="3.40.50.410">
    <property type="entry name" value="von Willebrand factor, type A domain"/>
    <property type="match status" value="1"/>
</dbReference>
<dbReference type="RefSeq" id="WP_130156471.1">
    <property type="nucleotide sequence ID" value="NZ_SGIS01000010.1"/>
</dbReference>
<dbReference type="CDD" id="cd06974">
    <property type="entry name" value="TerD_like"/>
    <property type="match status" value="1"/>
</dbReference>
<dbReference type="PANTHER" id="PTHR32097:SF3">
    <property type="entry name" value="TELLURITE RESISTANCE PROTEIN"/>
    <property type="match status" value="1"/>
</dbReference>
<keyword evidence="5" id="KW-1185">Reference proteome</keyword>
<dbReference type="PANTHER" id="PTHR32097">
    <property type="entry name" value="CAMP-BINDING PROTEIN 1-RELATED"/>
    <property type="match status" value="1"/>
</dbReference>
<feature type="domain" description="VWFA" evidence="3">
    <location>
        <begin position="215"/>
        <end position="416"/>
    </location>
</feature>
<sequence length="434" mass="46427">MRIMKPGEKRPITEVTAERRITLTVTHTPADIDITAFGLGADGRIGDDRYVVLFSNERSPEGAITHTKRGDATDITVDLDRLPPAIDRVSISATHDSLPLRNASALSVGIAGAATLDAKAALSDEKAIMLVDLYRHGGDWRLGCVVQGFNGGLATLIQHFGGDVADDSAAPPPAPSPSPAPAPSPAPVSLSKVDLRKQKVGISLKKLGIEHEKAEVSFIIDASGSMSHLYANGVVQETVERIAPVALRLDDDGSMDTWFYADRCQQVEALQADNLEGFLARTLAHPGARIGAVDTGKKGLFGGAKKQGGTSIGFGNNEPVVMKALLATEPSRRTVPRLVIFLTDGGIYPSTSRVIEDILRSSSRLPIFWQFIGVGHADYGILREFDTIDGRVVDNAGFFSVDDLTGISDEVLYDRILGEFPAWLRAARAAGILR</sequence>
<dbReference type="SUPFAM" id="SSF53300">
    <property type="entry name" value="vWA-like"/>
    <property type="match status" value="1"/>
</dbReference>
<protein>
    <recommendedName>
        <fullName evidence="3">VWFA domain-containing protein</fullName>
    </recommendedName>
</protein>
<dbReference type="InterPro" id="IPR002035">
    <property type="entry name" value="VWF_A"/>
</dbReference>
<organism evidence="4 5">
    <name type="scientific">Sphingomonas populi</name>
    <dbReference type="NCBI Taxonomy" id="2484750"/>
    <lineage>
        <taxon>Bacteria</taxon>
        <taxon>Pseudomonadati</taxon>
        <taxon>Pseudomonadota</taxon>
        <taxon>Alphaproteobacteria</taxon>
        <taxon>Sphingomonadales</taxon>
        <taxon>Sphingomonadaceae</taxon>
        <taxon>Sphingomonas</taxon>
    </lineage>
</organism>
<feature type="compositionally biased region" description="Pro residues" evidence="2">
    <location>
        <begin position="170"/>
        <end position="186"/>
    </location>
</feature>
<dbReference type="AlphaFoldDB" id="A0A4Q6XY52"/>
<dbReference type="Pfam" id="PF02342">
    <property type="entry name" value="TerD"/>
    <property type="match status" value="1"/>
</dbReference>
<evidence type="ECO:0000259" key="3">
    <source>
        <dbReference type="PROSITE" id="PS50234"/>
    </source>
</evidence>
<dbReference type="Pfam" id="PF10138">
    <property type="entry name" value="vWA-TerF-like"/>
    <property type="match status" value="1"/>
</dbReference>
<dbReference type="Gene3D" id="2.60.60.30">
    <property type="entry name" value="sav2460 like domains"/>
    <property type="match status" value="1"/>
</dbReference>
<keyword evidence="1" id="KW-0778">Tellurium resistance</keyword>
<evidence type="ECO:0000313" key="4">
    <source>
        <dbReference type="EMBL" id="RZF64911.1"/>
    </source>
</evidence>
<dbReference type="Proteomes" id="UP000292085">
    <property type="component" value="Unassembled WGS sequence"/>
</dbReference>
<dbReference type="EMBL" id="SGIS01000010">
    <property type="protein sequence ID" value="RZF64911.1"/>
    <property type="molecule type" value="Genomic_DNA"/>
</dbReference>
<proteinExistence type="predicted"/>
<gene>
    <name evidence="4" type="ORF">EWE75_08585</name>
</gene>
<reference evidence="4 5" key="1">
    <citation type="submission" date="2019-02" db="EMBL/GenBank/DDBJ databases">
        <authorList>
            <person name="Li Y."/>
        </authorList>
    </citation>
    <scope>NUCLEOTIDE SEQUENCE [LARGE SCALE GENOMIC DNA]</scope>
    <source>
        <strain evidence="4 5">3-7</strain>
    </source>
</reference>
<dbReference type="OrthoDB" id="5756874at2"/>
<dbReference type="InterPro" id="IPR036465">
    <property type="entry name" value="vWFA_dom_sf"/>
</dbReference>
<evidence type="ECO:0000256" key="2">
    <source>
        <dbReference type="SAM" id="MobiDB-lite"/>
    </source>
</evidence>
<dbReference type="InterPro" id="IPR019303">
    <property type="entry name" value="vWA_TerF_C"/>
</dbReference>
<evidence type="ECO:0000256" key="1">
    <source>
        <dbReference type="ARBA" id="ARBA00022686"/>
    </source>
</evidence>
<feature type="region of interest" description="Disordered" evidence="2">
    <location>
        <begin position="164"/>
        <end position="190"/>
    </location>
</feature>